<feature type="region of interest" description="Disordered" evidence="10">
    <location>
        <begin position="945"/>
        <end position="967"/>
    </location>
</feature>
<evidence type="ECO:0000256" key="5">
    <source>
        <dbReference type="ARBA" id="ARBA00023123"/>
    </source>
</evidence>
<feature type="coiled-coil region" evidence="9">
    <location>
        <begin position="855"/>
        <end position="889"/>
    </location>
</feature>
<dbReference type="Proteomes" id="UP000001307">
    <property type="component" value="Unassembled WGS sequence"/>
</dbReference>
<dbReference type="GO" id="GO:0000146">
    <property type="term" value="F:microfilament motor activity"/>
    <property type="evidence" value="ECO:0007669"/>
    <property type="project" value="TreeGrafter"/>
</dbReference>
<feature type="binding site" evidence="8">
    <location>
        <begin position="163"/>
        <end position="170"/>
    </location>
    <ligand>
        <name>ATP</name>
        <dbReference type="ChEBI" id="CHEBI:30616"/>
    </ligand>
</feature>
<feature type="region of interest" description="Actin-binding" evidence="8">
    <location>
        <begin position="629"/>
        <end position="651"/>
    </location>
</feature>
<dbReference type="GO" id="GO:0016020">
    <property type="term" value="C:membrane"/>
    <property type="evidence" value="ECO:0007669"/>
    <property type="project" value="TreeGrafter"/>
</dbReference>
<dbReference type="GO" id="GO:0005737">
    <property type="term" value="C:cytoplasm"/>
    <property type="evidence" value="ECO:0007669"/>
    <property type="project" value="TreeGrafter"/>
</dbReference>
<protein>
    <recommendedName>
        <fullName evidence="15">Myosin motor domain-containing protein</fullName>
    </recommendedName>
</protein>
<dbReference type="OrthoDB" id="6108017at2759"/>
<dbReference type="InterPro" id="IPR000048">
    <property type="entry name" value="IQ_motif_EF-hand-BS"/>
</dbReference>
<keyword evidence="4 9" id="KW-0175">Coiled coil</keyword>
<evidence type="ECO:0000259" key="11">
    <source>
        <dbReference type="PROSITE" id="PS51126"/>
    </source>
</evidence>
<keyword evidence="7 8" id="KW-0009">Actin-binding</keyword>
<dbReference type="InterPro" id="IPR027417">
    <property type="entry name" value="P-loop_NTPase"/>
</dbReference>
<dbReference type="SMART" id="SM00242">
    <property type="entry name" value="MYSc"/>
    <property type="match status" value="1"/>
</dbReference>
<evidence type="ECO:0000256" key="3">
    <source>
        <dbReference type="ARBA" id="ARBA00022840"/>
    </source>
</evidence>
<name>E4X8B8_OIKDI</name>
<dbReference type="PRINTS" id="PR00193">
    <property type="entry name" value="MYOSINHEAVY"/>
</dbReference>
<dbReference type="Pfam" id="PF00063">
    <property type="entry name" value="Myosin_head"/>
    <property type="match status" value="1"/>
</dbReference>
<evidence type="ECO:0000256" key="4">
    <source>
        <dbReference type="ARBA" id="ARBA00023054"/>
    </source>
</evidence>
<organism evidence="13">
    <name type="scientific">Oikopleura dioica</name>
    <name type="common">Tunicate</name>
    <dbReference type="NCBI Taxonomy" id="34765"/>
    <lineage>
        <taxon>Eukaryota</taxon>
        <taxon>Metazoa</taxon>
        <taxon>Chordata</taxon>
        <taxon>Tunicata</taxon>
        <taxon>Appendicularia</taxon>
        <taxon>Copelata</taxon>
        <taxon>Oikopleuridae</taxon>
        <taxon>Oikopleura</taxon>
    </lineage>
</organism>
<dbReference type="CDD" id="cd01380">
    <property type="entry name" value="MYSc_Myo5"/>
    <property type="match status" value="1"/>
</dbReference>
<keyword evidence="5 8" id="KW-0518">Myosin</keyword>
<evidence type="ECO:0000256" key="7">
    <source>
        <dbReference type="ARBA" id="ARBA00023203"/>
    </source>
</evidence>
<keyword evidence="3 8" id="KW-0067">ATP-binding</keyword>
<feature type="compositionally biased region" description="Polar residues" evidence="10">
    <location>
        <begin position="1209"/>
        <end position="1227"/>
    </location>
</feature>
<evidence type="ECO:0000256" key="9">
    <source>
        <dbReference type="SAM" id="Coils"/>
    </source>
</evidence>
<dbReference type="SMART" id="SM00015">
    <property type="entry name" value="IQ"/>
    <property type="match status" value="4"/>
</dbReference>
<gene>
    <name evidence="13" type="ORF">GSOID_T00004223001</name>
</gene>
<dbReference type="PROSITE" id="PS51126">
    <property type="entry name" value="DILUTE"/>
    <property type="match status" value="1"/>
</dbReference>
<dbReference type="Gene3D" id="3.30.70.1590">
    <property type="match status" value="1"/>
</dbReference>
<dbReference type="EMBL" id="FN653029">
    <property type="protein sequence ID" value="CBY08210.1"/>
    <property type="molecule type" value="Genomic_DNA"/>
</dbReference>
<feature type="domain" description="Myosin motor" evidence="12">
    <location>
        <begin position="69"/>
        <end position="749"/>
    </location>
</feature>
<sequence>MPNQSDIEALYVKGARVWIPDPDTVWRPCRLAEDLNRSDSDDDHDEYNVVKFNLKKHGTPHLRNPDVLLAENDLTALSFLHEPAVLNSLKERFVHREQVYTYCGIVLVAINPYQACPIYDDTFIELYSTRDNAELDPHIYSIANSAFTNMTRFGKNQSIIVTGESGAGKTVSAKFSMKFFAQVGGSSGPTSGKDNVETKVLASNPIMEAMGNAKTTRNDNSSRFGKYIELDFDTKHRVTGAAMRTYLLEKSRVVRPGPNERNYHIFYQLVAAAQTDPQLASLHLKEVTDFTYLTAGECLEVDNVDDAKEFSETQYALTLLGVGSKEQSLILRVLAAILHIGNIEMTDSGNDSASLDPAEKSLGIVCTLMGVESSQLCQWLIHRRIQTVTDVFDKPLRLEEAISARDSLAKFIYAQLFEMIVYQVNEALKTKTKSSNSIGVLDIYGFETFEVNSFEQFCINYANEKLQQQFCQHVFKLEQEEYQKEKLNWTKIEFYDNQPCIDLIEAKLGVLDLLDEECKMPKGSDDSWAMNLYNRHLKKHKNFDKPRTSNSAFIIKHFADDVTYQVEDFVSKNRDAVNQEQVSILKGSKFDLVAKLFQEKAPPSKKPARPGARSKNLKSTVGRQFSDSLKSLMEKLNATTPHYVRCIKPNDEKAVFTFEPSRSVEQLRACGVLETVRLSAAGFPGRWSYKDFRTRYRVLLRGKEPKMEPRKACEAMLTRLIPDEDKYAFGKTKIFFRAGQVALMEKWRIDRLNHSASIIQKFIKMFIYRRQYLKKRAIALKIQTAARAFLARKQLRVYGLKREQSAIVIQSVWRMYRARKFFLLNIRRVVRIQCLWRVKVARSRYRILRAEARDVNKIKSLNKGLENKIMELKRKSDDKAAKVKKLEALLAKADKSSELSDEKAAEIVAQLGQVSNQRDELVKQSAEKDVRIQELEALLEEANRQTAASQNQLTQSKNSKMELEVESDKLRQRAKTLDDDLLRLRSESEHKVNEYKRQASQGTSDGAAELMSSQLIEKEQELNTLSQRYANLNDELQITRNRQGDQMIEVTAKYDTLQVELTHVKEENARLNAELTALTDAAQESGGADVVMVRKNELLMKDLEAMREAQLTAQQQQAERKSRMRSTEMNTDEIDVTLIKALEAKVMNDQLEIGETKEKLYGQEMGSSEQVSELLSEISRLSNTNERLEKLCRKLNKKLRSAEKKANEFASQAGHSGSPLFPSSPSIRSLDDPDDSISVSENEPPPSYTPPSRSWFGLGGKNQLSAKVEIDRQPKKASDGVLVFQARDLGSVVNAILESGNTIGNTRCGAAFLLFMALRHTDASNDDAMLKELLIAIINGLKRMGKKHNRSLPAISQWTCVAIRFTHLIYQYSGEADSSLMNDAQQNSHCLKNFDINEFRGFFSETSTSLYKNTISLLQEKLKPLVVSAMLDHDSLHGNDAGKSIEDLIRELGTSLDLIASFGADDVVIKQICRQLIYYIVSIALNQLCARRDLCNWTKAMQLRYNVSQIEEYLSRRDMRDKNMLRELSPLVQASQLMQVKKQDEKDADNLLAMCESLTGAQVHKLLQLITPVHEYEERVPSKFLSIIKTKISKNPGVIQRDLNYVAQPEFPYVPSSVKLNEIDVPSEVRKHTQLV</sequence>
<keyword evidence="6 8" id="KW-0505">Motor protein</keyword>
<dbReference type="GO" id="GO:0051015">
    <property type="term" value="F:actin filament binding"/>
    <property type="evidence" value="ECO:0007669"/>
    <property type="project" value="TreeGrafter"/>
</dbReference>
<keyword evidence="14" id="KW-1185">Reference proteome</keyword>
<accession>E4X8B8</accession>
<dbReference type="Pfam" id="PF01843">
    <property type="entry name" value="DIL"/>
    <property type="match status" value="1"/>
</dbReference>
<dbReference type="SMART" id="SM01132">
    <property type="entry name" value="DIL"/>
    <property type="match status" value="1"/>
</dbReference>
<dbReference type="PROSITE" id="PS51456">
    <property type="entry name" value="MYOSIN_MOTOR"/>
    <property type="match status" value="1"/>
</dbReference>
<dbReference type="PANTHER" id="PTHR13140">
    <property type="entry name" value="MYOSIN"/>
    <property type="match status" value="1"/>
</dbReference>
<dbReference type="InterPro" id="IPR036961">
    <property type="entry name" value="Kinesin_motor_dom_sf"/>
</dbReference>
<evidence type="ECO:0000313" key="14">
    <source>
        <dbReference type="Proteomes" id="UP000001307"/>
    </source>
</evidence>
<dbReference type="GO" id="GO:0005524">
    <property type="term" value="F:ATP binding"/>
    <property type="evidence" value="ECO:0007669"/>
    <property type="project" value="UniProtKB-UniRule"/>
</dbReference>
<feature type="domain" description="Dilute" evidence="11">
    <location>
        <begin position="1349"/>
        <end position="1594"/>
    </location>
</feature>
<dbReference type="Gene3D" id="1.20.5.190">
    <property type="match status" value="2"/>
</dbReference>
<dbReference type="InterPro" id="IPR036103">
    <property type="entry name" value="MYSc_Myo5"/>
</dbReference>
<comment type="similarity">
    <text evidence="1 8">Belongs to the TRAFAC class myosin-kinesin ATPase superfamily. Myosin family.</text>
</comment>
<feature type="region of interest" description="Disordered" evidence="10">
    <location>
        <begin position="1203"/>
        <end position="1257"/>
    </location>
</feature>
<dbReference type="FunFam" id="1.10.10.820:FF:000001">
    <property type="entry name" value="Myosin heavy chain"/>
    <property type="match status" value="1"/>
</dbReference>
<dbReference type="Gene3D" id="1.10.10.820">
    <property type="match status" value="1"/>
</dbReference>
<evidence type="ECO:0000256" key="10">
    <source>
        <dbReference type="SAM" id="MobiDB-lite"/>
    </source>
</evidence>
<dbReference type="GO" id="GO:0016459">
    <property type="term" value="C:myosin complex"/>
    <property type="evidence" value="ECO:0007669"/>
    <property type="project" value="UniProtKB-KW"/>
</dbReference>
<proteinExistence type="inferred from homology"/>
<dbReference type="InterPro" id="IPR002710">
    <property type="entry name" value="Dilute_dom"/>
</dbReference>
<dbReference type="Gene3D" id="1.20.120.720">
    <property type="entry name" value="Myosin VI head, motor domain, U50 subdomain"/>
    <property type="match status" value="1"/>
</dbReference>
<evidence type="ECO:0000256" key="8">
    <source>
        <dbReference type="PROSITE-ProRule" id="PRU00782"/>
    </source>
</evidence>
<dbReference type="SUPFAM" id="SSF52540">
    <property type="entry name" value="P-loop containing nucleoside triphosphate hydrolases"/>
    <property type="match status" value="2"/>
</dbReference>
<dbReference type="InParanoid" id="E4X8B8"/>
<dbReference type="Gene3D" id="1.20.58.530">
    <property type="match status" value="1"/>
</dbReference>
<dbReference type="GO" id="GO:0007015">
    <property type="term" value="P:actin filament organization"/>
    <property type="evidence" value="ECO:0007669"/>
    <property type="project" value="TreeGrafter"/>
</dbReference>
<dbReference type="SUPFAM" id="SSF50084">
    <property type="entry name" value="Myosin S1 fragment, N-terminal domain"/>
    <property type="match status" value="1"/>
</dbReference>
<keyword evidence="2 8" id="KW-0547">Nucleotide-binding</keyword>
<dbReference type="Gene3D" id="3.40.850.10">
    <property type="entry name" value="Kinesin motor domain"/>
    <property type="match status" value="1"/>
</dbReference>
<evidence type="ECO:0000256" key="2">
    <source>
        <dbReference type="ARBA" id="ARBA00022741"/>
    </source>
</evidence>
<evidence type="ECO:0000256" key="6">
    <source>
        <dbReference type="ARBA" id="ARBA00023175"/>
    </source>
</evidence>
<reference evidence="13" key="1">
    <citation type="journal article" date="2010" name="Science">
        <title>Plasticity of animal genome architecture unmasked by rapid evolution of a pelagic tunicate.</title>
        <authorList>
            <person name="Denoeud F."/>
            <person name="Henriet S."/>
            <person name="Mungpakdee S."/>
            <person name="Aury J.M."/>
            <person name="Da Silva C."/>
            <person name="Brinkmann H."/>
            <person name="Mikhaleva J."/>
            <person name="Olsen L.C."/>
            <person name="Jubin C."/>
            <person name="Canestro C."/>
            <person name="Bouquet J.M."/>
            <person name="Danks G."/>
            <person name="Poulain J."/>
            <person name="Campsteijn C."/>
            <person name="Adamski M."/>
            <person name="Cross I."/>
            <person name="Yadetie F."/>
            <person name="Muffato M."/>
            <person name="Louis A."/>
            <person name="Butcher S."/>
            <person name="Tsagkogeorga G."/>
            <person name="Konrad A."/>
            <person name="Singh S."/>
            <person name="Jensen M.F."/>
            <person name="Cong E.H."/>
            <person name="Eikeseth-Otteraa H."/>
            <person name="Noel B."/>
            <person name="Anthouard V."/>
            <person name="Porcel B.M."/>
            <person name="Kachouri-Lafond R."/>
            <person name="Nishino A."/>
            <person name="Ugolini M."/>
            <person name="Chourrout P."/>
            <person name="Nishida H."/>
            <person name="Aasland R."/>
            <person name="Huzurbazar S."/>
            <person name="Westhof E."/>
            <person name="Delsuc F."/>
            <person name="Lehrach H."/>
            <person name="Reinhardt R."/>
            <person name="Weissenbach J."/>
            <person name="Roy S.W."/>
            <person name="Artiguenave F."/>
            <person name="Postlethwait J.H."/>
            <person name="Manak J.R."/>
            <person name="Thompson E.M."/>
            <person name="Jaillon O."/>
            <person name="Du Pasquier L."/>
            <person name="Boudinot P."/>
            <person name="Liberles D.A."/>
            <person name="Volff J.N."/>
            <person name="Philippe H."/>
            <person name="Lenhard B."/>
            <person name="Roest Crollius H."/>
            <person name="Wincker P."/>
            <person name="Chourrout D."/>
        </authorList>
    </citation>
    <scope>NUCLEOTIDE SEQUENCE [LARGE SCALE GENOMIC DNA]</scope>
</reference>
<dbReference type="Pfam" id="PF00612">
    <property type="entry name" value="IQ"/>
    <property type="match status" value="3"/>
</dbReference>
<evidence type="ECO:0000256" key="1">
    <source>
        <dbReference type="ARBA" id="ARBA00008314"/>
    </source>
</evidence>
<dbReference type="InterPro" id="IPR001609">
    <property type="entry name" value="Myosin_head_motor_dom-like"/>
</dbReference>
<dbReference type="PANTHER" id="PTHR13140:SF706">
    <property type="entry name" value="DILUTE CLASS UNCONVENTIONAL MYOSIN, ISOFORM C"/>
    <property type="match status" value="1"/>
</dbReference>
<dbReference type="PROSITE" id="PS50096">
    <property type="entry name" value="IQ"/>
    <property type="match status" value="3"/>
</dbReference>
<feature type="region of interest" description="Disordered" evidence="10">
    <location>
        <begin position="601"/>
        <end position="620"/>
    </location>
</feature>
<evidence type="ECO:0008006" key="15">
    <source>
        <dbReference type="Google" id="ProtNLM"/>
    </source>
</evidence>
<evidence type="ECO:0000259" key="12">
    <source>
        <dbReference type="PROSITE" id="PS51456"/>
    </source>
</evidence>
<evidence type="ECO:0000313" key="13">
    <source>
        <dbReference type="EMBL" id="CBY08210.1"/>
    </source>
</evidence>
<feature type="compositionally biased region" description="Polar residues" evidence="10">
    <location>
        <begin position="945"/>
        <end position="958"/>
    </location>
</feature>